<dbReference type="EMBL" id="JAACJL010000030">
    <property type="protein sequence ID" value="KAF4617455.1"/>
    <property type="molecule type" value="Genomic_DNA"/>
</dbReference>
<keyword evidence="1" id="KW-0863">Zinc-finger</keyword>
<dbReference type="PROSITE" id="PS00028">
    <property type="entry name" value="ZINC_FINGER_C2H2_1"/>
    <property type="match status" value="1"/>
</dbReference>
<dbReference type="SUPFAM" id="SSF57667">
    <property type="entry name" value="beta-beta-alpha zinc fingers"/>
    <property type="match status" value="1"/>
</dbReference>
<keyword evidence="1" id="KW-0862">Zinc</keyword>
<dbReference type="Proteomes" id="UP000521872">
    <property type="component" value="Unassembled WGS sequence"/>
</dbReference>
<feature type="region of interest" description="Disordered" evidence="2">
    <location>
        <begin position="116"/>
        <end position="180"/>
    </location>
</feature>
<protein>
    <recommendedName>
        <fullName evidence="3">C2H2-type domain-containing protein</fullName>
    </recommendedName>
</protein>
<dbReference type="InterPro" id="IPR036236">
    <property type="entry name" value="Znf_C2H2_sf"/>
</dbReference>
<sequence>MVTVKTVVACDVCHKALSSNQSLKRHKKTHGATDEEVKLKCPLCDHETWEKWNLDSHYEAQHSGRLQHCPDCSFSTKYTPTLIKHRKALHGHRPNPKATNKQVEDVLAMAQHAHKRAATRAKVATKKTKVGAKRSHGATMMSPSPMETPGPATPADSPDLPPTGEETNQAAHAGGAQSQKEVEAIANRNLLKVGRCTDVGDECGGVESLMTKSSVAAWWSNSQHSGLVLDKSVLRVSAWDLGREAIKTWDPPPEHPRKQLGTPPDNTSPASCHEAQGFWKLPQWRREHLRNMNIHQSKRPMNYNLTNLATNQRYFICI</sequence>
<evidence type="ECO:0000313" key="4">
    <source>
        <dbReference type="EMBL" id="KAF4617455.1"/>
    </source>
</evidence>
<organism evidence="4 5">
    <name type="scientific">Agrocybe pediades</name>
    <dbReference type="NCBI Taxonomy" id="84607"/>
    <lineage>
        <taxon>Eukaryota</taxon>
        <taxon>Fungi</taxon>
        <taxon>Dikarya</taxon>
        <taxon>Basidiomycota</taxon>
        <taxon>Agaricomycotina</taxon>
        <taxon>Agaricomycetes</taxon>
        <taxon>Agaricomycetidae</taxon>
        <taxon>Agaricales</taxon>
        <taxon>Agaricineae</taxon>
        <taxon>Strophariaceae</taxon>
        <taxon>Agrocybe</taxon>
    </lineage>
</organism>
<evidence type="ECO:0000256" key="2">
    <source>
        <dbReference type="SAM" id="MobiDB-lite"/>
    </source>
</evidence>
<name>A0A8H4QVK3_9AGAR</name>
<dbReference type="SMART" id="SM00355">
    <property type="entry name" value="ZnF_C2H2"/>
    <property type="match status" value="3"/>
</dbReference>
<proteinExistence type="predicted"/>
<reference evidence="4 5" key="1">
    <citation type="submission" date="2019-12" db="EMBL/GenBank/DDBJ databases">
        <authorList>
            <person name="Floudas D."/>
            <person name="Bentzer J."/>
            <person name="Ahren D."/>
            <person name="Johansson T."/>
            <person name="Persson P."/>
            <person name="Tunlid A."/>
        </authorList>
    </citation>
    <scope>NUCLEOTIDE SEQUENCE [LARGE SCALE GENOMIC DNA]</scope>
    <source>
        <strain evidence="4 5">CBS 102.39</strain>
    </source>
</reference>
<dbReference type="InterPro" id="IPR013087">
    <property type="entry name" value="Znf_C2H2_type"/>
</dbReference>
<dbReference type="AlphaFoldDB" id="A0A8H4QVK3"/>
<comment type="caution">
    <text evidence="4">The sequence shown here is derived from an EMBL/GenBank/DDBJ whole genome shotgun (WGS) entry which is preliminary data.</text>
</comment>
<dbReference type="GO" id="GO:0008270">
    <property type="term" value="F:zinc ion binding"/>
    <property type="evidence" value="ECO:0007669"/>
    <property type="project" value="UniProtKB-KW"/>
</dbReference>
<feature type="compositionally biased region" description="Basic residues" evidence="2">
    <location>
        <begin position="116"/>
        <end position="136"/>
    </location>
</feature>
<evidence type="ECO:0000313" key="5">
    <source>
        <dbReference type="Proteomes" id="UP000521872"/>
    </source>
</evidence>
<dbReference type="Gene3D" id="3.30.160.60">
    <property type="entry name" value="Classic Zinc Finger"/>
    <property type="match status" value="1"/>
</dbReference>
<keyword evidence="5" id="KW-1185">Reference proteome</keyword>
<evidence type="ECO:0000256" key="1">
    <source>
        <dbReference type="PROSITE-ProRule" id="PRU00042"/>
    </source>
</evidence>
<dbReference type="PROSITE" id="PS50157">
    <property type="entry name" value="ZINC_FINGER_C2H2_2"/>
    <property type="match status" value="1"/>
</dbReference>
<accession>A0A8H4QVK3</accession>
<evidence type="ECO:0000259" key="3">
    <source>
        <dbReference type="PROSITE" id="PS50157"/>
    </source>
</evidence>
<feature type="domain" description="C2H2-type" evidence="3">
    <location>
        <begin position="8"/>
        <end position="35"/>
    </location>
</feature>
<feature type="region of interest" description="Disordered" evidence="2">
    <location>
        <begin position="247"/>
        <end position="272"/>
    </location>
</feature>
<feature type="compositionally biased region" description="Basic and acidic residues" evidence="2">
    <location>
        <begin position="247"/>
        <end position="257"/>
    </location>
</feature>
<keyword evidence="1" id="KW-0479">Metal-binding</keyword>
<gene>
    <name evidence="4" type="ORF">D9613_005712</name>
</gene>